<evidence type="ECO:0000313" key="2">
    <source>
        <dbReference type="EMBL" id="KAL1871835.1"/>
    </source>
</evidence>
<comment type="caution">
    <text evidence="2">The sequence shown here is derived from an EMBL/GenBank/DDBJ whole genome shotgun (WGS) entry which is preliminary data.</text>
</comment>
<dbReference type="Pfam" id="PF14087">
    <property type="entry name" value="DUF4267"/>
    <property type="match status" value="1"/>
</dbReference>
<reference evidence="2 3" key="1">
    <citation type="journal article" date="2024" name="IMA Fungus">
        <title>IMA Genome - F19 : A genome assembly and annotation guide to empower mycologists, including annotated draft genome sequences of Ceratocystis pirilliformis, Diaporthe australafricana, Fusarium ophioides, Paecilomyces lecythidis, and Sporothrix stenoceras.</title>
        <authorList>
            <person name="Aylward J."/>
            <person name="Wilson A.M."/>
            <person name="Visagie C.M."/>
            <person name="Spraker J."/>
            <person name="Barnes I."/>
            <person name="Buitendag C."/>
            <person name="Ceriani C."/>
            <person name="Del Mar Angel L."/>
            <person name="du Plessis D."/>
            <person name="Fuchs T."/>
            <person name="Gasser K."/>
            <person name="Kramer D."/>
            <person name="Li W."/>
            <person name="Munsamy K."/>
            <person name="Piso A."/>
            <person name="Price J.L."/>
            <person name="Sonnekus B."/>
            <person name="Thomas C."/>
            <person name="van der Nest A."/>
            <person name="van Dijk A."/>
            <person name="van Heerden A."/>
            <person name="van Vuuren N."/>
            <person name="Yilmaz N."/>
            <person name="Duong T.A."/>
            <person name="van der Merwe N.A."/>
            <person name="Wingfield M.J."/>
            <person name="Wingfield B.D."/>
        </authorList>
    </citation>
    <scope>NUCLEOTIDE SEQUENCE [LARGE SCALE GENOMIC DNA]</scope>
    <source>
        <strain evidence="2 3">CMW 18167</strain>
    </source>
</reference>
<name>A0ABR3X7P1_9EURO</name>
<organism evidence="2 3">
    <name type="scientific">Paecilomyces lecythidis</name>
    <dbReference type="NCBI Taxonomy" id="3004212"/>
    <lineage>
        <taxon>Eukaryota</taxon>
        <taxon>Fungi</taxon>
        <taxon>Dikarya</taxon>
        <taxon>Ascomycota</taxon>
        <taxon>Pezizomycotina</taxon>
        <taxon>Eurotiomycetes</taxon>
        <taxon>Eurotiomycetidae</taxon>
        <taxon>Eurotiales</taxon>
        <taxon>Thermoascaceae</taxon>
        <taxon>Paecilomyces</taxon>
    </lineage>
</organism>
<keyword evidence="1" id="KW-0812">Transmembrane</keyword>
<evidence type="ECO:0000256" key="1">
    <source>
        <dbReference type="SAM" id="Phobius"/>
    </source>
</evidence>
<dbReference type="InterPro" id="IPR025363">
    <property type="entry name" value="DUF4267"/>
</dbReference>
<feature type="transmembrane region" description="Helical" evidence="1">
    <location>
        <begin position="6"/>
        <end position="26"/>
    </location>
</feature>
<dbReference type="Proteomes" id="UP001583193">
    <property type="component" value="Unassembled WGS sequence"/>
</dbReference>
<gene>
    <name evidence="2" type="ORF">Plec18167_006986</name>
</gene>
<evidence type="ECO:0008006" key="4">
    <source>
        <dbReference type="Google" id="ProtNLM"/>
    </source>
</evidence>
<keyword evidence="1" id="KW-0472">Membrane</keyword>
<accession>A0ABR3X7P1</accession>
<evidence type="ECO:0000313" key="3">
    <source>
        <dbReference type="Proteomes" id="UP001583193"/>
    </source>
</evidence>
<keyword evidence="1" id="KW-1133">Transmembrane helix</keyword>
<feature type="transmembrane region" description="Helical" evidence="1">
    <location>
        <begin position="108"/>
        <end position="126"/>
    </location>
</feature>
<keyword evidence="3" id="KW-1185">Reference proteome</keyword>
<protein>
    <recommendedName>
        <fullName evidence="4">Integral membrane protein</fullName>
    </recommendedName>
</protein>
<dbReference type="EMBL" id="JAVDPF010000026">
    <property type="protein sequence ID" value="KAL1871835.1"/>
    <property type="molecule type" value="Genomic_DNA"/>
</dbReference>
<feature type="transmembrane region" description="Helical" evidence="1">
    <location>
        <begin position="51"/>
        <end position="72"/>
    </location>
</feature>
<proteinExistence type="predicted"/>
<sequence length="128" mass="13894">MPHPIFSYSTLGLAVMLEVLGLNAMIRPNAHLRSLEFPAPTEPQAKKFSYALMRIWGVRNITVGCLVTLVWTTGDEKLMGKALTACLALPIIDGFVSRGLIGGGEAQHWMVPPIMGVIIAGLFGWFGQ</sequence>